<evidence type="ECO:0000313" key="2">
    <source>
        <dbReference type="Proteomes" id="UP001221757"/>
    </source>
</evidence>
<proteinExistence type="predicted"/>
<keyword evidence="2" id="KW-1185">Reference proteome</keyword>
<protein>
    <submittedName>
        <fullName evidence="1">Uncharacterized protein</fullName>
    </submittedName>
</protein>
<gene>
    <name evidence="1" type="ORF">B0H17DRAFT_1150960</name>
</gene>
<dbReference type="AlphaFoldDB" id="A0AAD7BPD3"/>
<accession>A0AAD7BPD3</accession>
<sequence>MTMHIAPTERRNENRLLQFVLYYVVWLQYTCKILRARAQMLSPDLRTKINPWELRIQLIQHLPVDNVSWQDLLCEMDVSYLFFVCLRSKLHFCAVTHFVIAHGPKFDSRAEEPRAAATELLSPAFSRSSDVDDYFRLVDATDMARDYISILSITHISWLKLHIDNPFTINIMQARGDNALEPPSQFHSTAVFAAVSAEGGWFPHALNTFKGLMILNREFVSLDSPDARNRALAVIAKYRERGFTIRLDMPGKHKCGVHICCPATLRTSADSGCLVVRFPVLLMGIQTPSMGAYPAPYILSFSGGGQGCKSAHLSTLNGVAVRYIIQELKEGCLASRCCISSPLKKSPKGDLQRLD</sequence>
<dbReference type="Proteomes" id="UP001221757">
    <property type="component" value="Unassembled WGS sequence"/>
</dbReference>
<name>A0AAD7BPD3_MYCRO</name>
<dbReference type="EMBL" id="JARKIE010000577">
    <property type="protein sequence ID" value="KAJ7626712.1"/>
    <property type="molecule type" value="Genomic_DNA"/>
</dbReference>
<organism evidence="1 2">
    <name type="scientific">Mycena rosella</name>
    <name type="common">Pink bonnet</name>
    <name type="synonym">Agaricus rosellus</name>
    <dbReference type="NCBI Taxonomy" id="1033263"/>
    <lineage>
        <taxon>Eukaryota</taxon>
        <taxon>Fungi</taxon>
        <taxon>Dikarya</taxon>
        <taxon>Basidiomycota</taxon>
        <taxon>Agaricomycotina</taxon>
        <taxon>Agaricomycetes</taxon>
        <taxon>Agaricomycetidae</taxon>
        <taxon>Agaricales</taxon>
        <taxon>Marasmiineae</taxon>
        <taxon>Mycenaceae</taxon>
        <taxon>Mycena</taxon>
    </lineage>
</organism>
<reference evidence="1" key="1">
    <citation type="submission" date="2023-03" db="EMBL/GenBank/DDBJ databases">
        <title>Massive genome expansion in bonnet fungi (Mycena s.s.) driven by repeated elements and novel gene families across ecological guilds.</title>
        <authorList>
            <consortium name="Lawrence Berkeley National Laboratory"/>
            <person name="Harder C.B."/>
            <person name="Miyauchi S."/>
            <person name="Viragh M."/>
            <person name="Kuo A."/>
            <person name="Thoen E."/>
            <person name="Andreopoulos B."/>
            <person name="Lu D."/>
            <person name="Skrede I."/>
            <person name="Drula E."/>
            <person name="Henrissat B."/>
            <person name="Morin E."/>
            <person name="Kohler A."/>
            <person name="Barry K."/>
            <person name="LaButti K."/>
            <person name="Morin E."/>
            <person name="Salamov A."/>
            <person name="Lipzen A."/>
            <person name="Mereny Z."/>
            <person name="Hegedus B."/>
            <person name="Baldrian P."/>
            <person name="Stursova M."/>
            <person name="Weitz H."/>
            <person name="Taylor A."/>
            <person name="Grigoriev I.V."/>
            <person name="Nagy L.G."/>
            <person name="Martin F."/>
            <person name="Kauserud H."/>
        </authorList>
    </citation>
    <scope>NUCLEOTIDE SEQUENCE</scope>
    <source>
        <strain evidence="1">CBHHK067</strain>
    </source>
</reference>
<evidence type="ECO:0000313" key="1">
    <source>
        <dbReference type="EMBL" id="KAJ7626712.1"/>
    </source>
</evidence>
<comment type="caution">
    <text evidence="1">The sequence shown here is derived from an EMBL/GenBank/DDBJ whole genome shotgun (WGS) entry which is preliminary data.</text>
</comment>